<dbReference type="Proteomes" id="UP000479710">
    <property type="component" value="Unassembled WGS sequence"/>
</dbReference>
<name>A0A6G1EXV3_9ORYZ</name>
<dbReference type="AlphaFoldDB" id="A0A6G1EXV3"/>
<feature type="chain" id="PRO_5026228176" evidence="2">
    <location>
        <begin position="18"/>
        <end position="199"/>
    </location>
</feature>
<reference evidence="3 4" key="1">
    <citation type="submission" date="2019-11" db="EMBL/GenBank/DDBJ databases">
        <title>Whole genome sequence of Oryza granulata.</title>
        <authorList>
            <person name="Li W."/>
        </authorList>
    </citation>
    <scope>NUCLEOTIDE SEQUENCE [LARGE SCALE GENOMIC DNA]</scope>
    <source>
        <strain evidence="4">cv. Menghai</strain>
        <tissue evidence="3">Leaf</tissue>
    </source>
</reference>
<accession>A0A6G1EXV3</accession>
<evidence type="ECO:0000256" key="1">
    <source>
        <dbReference type="SAM" id="MobiDB-lite"/>
    </source>
</evidence>
<feature type="region of interest" description="Disordered" evidence="1">
    <location>
        <begin position="112"/>
        <end position="199"/>
    </location>
</feature>
<feature type="compositionally biased region" description="Basic and acidic residues" evidence="1">
    <location>
        <begin position="164"/>
        <end position="199"/>
    </location>
</feature>
<protein>
    <submittedName>
        <fullName evidence="3">Uncharacterized protein</fullName>
    </submittedName>
</protein>
<comment type="caution">
    <text evidence="3">The sequence shown here is derived from an EMBL/GenBank/DDBJ whole genome shotgun (WGS) entry which is preliminary data.</text>
</comment>
<dbReference type="EMBL" id="SPHZ02000002">
    <property type="protein sequence ID" value="KAF0929508.1"/>
    <property type="molecule type" value="Genomic_DNA"/>
</dbReference>
<sequence length="199" mass="21904">MAAICWFCGGAWRLLWCHQALRAASRHPVPSVARLVWRRPLHGHCAKGAEVLRVATAPAVTRATLVVDLVADDVLLHGEAERAPVTDLAVVGLEILYLDSLRIENINVPREGYRATNKDGGEDVTPGRQPEEGNKEDNGGDTNKEGVTDAEKAKDHIQVNNRKGNLEVETKKDDADDRKKEQLPDAEKTEDCQEGSKEQ</sequence>
<evidence type="ECO:0000313" key="3">
    <source>
        <dbReference type="EMBL" id="KAF0929508.1"/>
    </source>
</evidence>
<feature type="signal peptide" evidence="2">
    <location>
        <begin position="1"/>
        <end position="17"/>
    </location>
</feature>
<gene>
    <name evidence="3" type="ORF">E2562_021759</name>
</gene>
<keyword evidence="2" id="KW-0732">Signal</keyword>
<feature type="compositionally biased region" description="Basic and acidic residues" evidence="1">
    <location>
        <begin position="129"/>
        <end position="157"/>
    </location>
</feature>
<evidence type="ECO:0000256" key="2">
    <source>
        <dbReference type="SAM" id="SignalP"/>
    </source>
</evidence>
<feature type="compositionally biased region" description="Basic and acidic residues" evidence="1">
    <location>
        <begin position="112"/>
        <end position="121"/>
    </location>
</feature>
<organism evidence="3 4">
    <name type="scientific">Oryza meyeriana var. granulata</name>
    <dbReference type="NCBI Taxonomy" id="110450"/>
    <lineage>
        <taxon>Eukaryota</taxon>
        <taxon>Viridiplantae</taxon>
        <taxon>Streptophyta</taxon>
        <taxon>Embryophyta</taxon>
        <taxon>Tracheophyta</taxon>
        <taxon>Spermatophyta</taxon>
        <taxon>Magnoliopsida</taxon>
        <taxon>Liliopsida</taxon>
        <taxon>Poales</taxon>
        <taxon>Poaceae</taxon>
        <taxon>BOP clade</taxon>
        <taxon>Oryzoideae</taxon>
        <taxon>Oryzeae</taxon>
        <taxon>Oryzinae</taxon>
        <taxon>Oryza</taxon>
        <taxon>Oryza meyeriana</taxon>
    </lineage>
</organism>
<proteinExistence type="predicted"/>
<evidence type="ECO:0000313" key="4">
    <source>
        <dbReference type="Proteomes" id="UP000479710"/>
    </source>
</evidence>
<keyword evidence="4" id="KW-1185">Reference proteome</keyword>